<sequence>MESRILKIVRHSIYYTQNDYISFEQSNFPSLDNFKFKPQMEILWEVEIKKYDPSDKVLILNIIDYNSHKIDEFKSQTKNNTGLKKIYFENLKWNLLEPQFTHYKKVSFKGIVDEDSYYEDNNFSTNQVEFEGVENVNKPNYKPQYSVNRKESIDFNTTVHFKDAKFLDGSVKFDAGIPELSKTVEFEILNNEIKKEFDYIKYYFPKVFKRKTFEVIGTIILEYNKTEFENISSPEITKIDSSIVEKVKQIEFNRIIKLTSEENSKQLLNLDELFDKLDINPINSLFNENEQELIGFFVKDKHIKNKRQLVYLSGLKQNDNNKIKFTLKPNFGFLFTIISDKKIHYCWELLNSHATYLWSISNNFNNSIEIVEENINLISKIGRQEFKNEVNKKNNILPDSARFNLIRHSSNKEGFIKWKENLNYLLNN</sequence>
<dbReference type="RefSeq" id="WP_308991608.1">
    <property type="nucleotide sequence ID" value="NZ_CP155618.1"/>
</dbReference>
<dbReference type="KEGG" id="mlil:QLS71_006220"/>
<accession>A0AAU7EHP2</accession>
<dbReference type="Proteomes" id="UP001224325">
    <property type="component" value="Chromosome"/>
</dbReference>
<organism evidence="1 2">
    <name type="scientific">Mariniflexile litorale</name>
    <dbReference type="NCBI Taxonomy" id="3045158"/>
    <lineage>
        <taxon>Bacteria</taxon>
        <taxon>Pseudomonadati</taxon>
        <taxon>Bacteroidota</taxon>
        <taxon>Flavobacteriia</taxon>
        <taxon>Flavobacteriales</taxon>
        <taxon>Flavobacteriaceae</taxon>
        <taxon>Mariniflexile</taxon>
    </lineage>
</organism>
<proteinExistence type="predicted"/>
<reference evidence="1" key="1">
    <citation type="submission" date="2024-04" db="EMBL/GenBank/DDBJ databases">
        <title>Mariniflexile litorale, isolated from the shallow sediments of the Sea of Japan.</title>
        <authorList>
            <person name="Romanenko L."/>
            <person name="Isaeva M."/>
        </authorList>
    </citation>
    <scope>NUCLEOTIDE SEQUENCE [LARGE SCALE GENOMIC DNA]</scope>
    <source>
        <strain evidence="1">KMM 9835</strain>
    </source>
</reference>
<dbReference type="EMBL" id="CP155618">
    <property type="protein sequence ID" value="XBL15609.1"/>
    <property type="molecule type" value="Genomic_DNA"/>
</dbReference>
<gene>
    <name evidence="1" type="ORF">QLS71_006220</name>
</gene>
<name>A0AAU7EHP2_9FLAO</name>
<protein>
    <submittedName>
        <fullName evidence="1">Uncharacterized protein</fullName>
    </submittedName>
</protein>
<keyword evidence="2" id="KW-1185">Reference proteome</keyword>
<dbReference type="AlphaFoldDB" id="A0AAU7EHP2"/>
<evidence type="ECO:0000313" key="1">
    <source>
        <dbReference type="EMBL" id="XBL15609.1"/>
    </source>
</evidence>
<evidence type="ECO:0000313" key="2">
    <source>
        <dbReference type="Proteomes" id="UP001224325"/>
    </source>
</evidence>